<dbReference type="EMBL" id="OV170231">
    <property type="protein sequence ID" value="CAH0716995.1"/>
    <property type="molecule type" value="Genomic_DNA"/>
</dbReference>
<reference evidence="1" key="1">
    <citation type="submission" date="2021-12" db="EMBL/GenBank/DDBJ databases">
        <authorList>
            <person name="Martin H S."/>
        </authorList>
    </citation>
    <scope>NUCLEOTIDE SEQUENCE</scope>
</reference>
<evidence type="ECO:0000313" key="1">
    <source>
        <dbReference type="EMBL" id="CAH0716995.1"/>
    </source>
</evidence>
<sequence length="171" mass="17931">MSILQNNPLAPNLGQNNVNNCSPNNIPAFNTNSIPNYLRTGNAILANDLNTNMLANANTAIVNEQMIGQTLPATITSANFIPIANIPSEMINNLPMSPIISEIIPSLQYGDITMSGDLPIGGTIKVCGCFPVYGTINVDGSLPSTGTAVVAESFGNQLSEVISQCANQVIL</sequence>
<dbReference type="OrthoDB" id="7392765at2759"/>
<name>A0A8J9VCS3_9NEOP</name>
<protein>
    <submittedName>
        <fullName evidence="1">Uncharacterized protein</fullName>
    </submittedName>
</protein>
<dbReference type="Proteomes" id="UP000838878">
    <property type="component" value="Chromosome 11"/>
</dbReference>
<accession>A0A8J9VCS3</accession>
<dbReference type="AlphaFoldDB" id="A0A8J9VCS3"/>
<gene>
    <name evidence="1" type="ORF">BINO364_LOCUS3651</name>
</gene>
<keyword evidence="2" id="KW-1185">Reference proteome</keyword>
<feature type="non-terminal residue" evidence="1">
    <location>
        <position position="171"/>
    </location>
</feature>
<organism evidence="1 2">
    <name type="scientific">Brenthis ino</name>
    <name type="common">lesser marbled fritillary</name>
    <dbReference type="NCBI Taxonomy" id="405034"/>
    <lineage>
        <taxon>Eukaryota</taxon>
        <taxon>Metazoa</taxon>
        <taxon>Ecdysozoa</taxon>
        <taxon>Arthropoda</taxon>
        <taxon>Hexapoda</taxon>
        <taxon>Insecta</taxon>
        <taxon>Pterygota</taxon>
        <taxon>Neoptera</taxon>
        <taxon>Endopterygota</taxon>
        <taxon>Lepidoptera</taxon>
        <taxon>Glossata</taxon>
        <taxon>Ditrysia</taxon>
        <taxon>Papilionoidea</taxon>
        <taxon>Nymphalidae</taxon>
        <taxon>Heliconiinae</taxon>
        <taxon>Argynnini</taxon>
        <taxon>Brenthis</taxon>
    </lineage>
</organism>
<evidence type="ECO:0000313" key="2">
    <source>
        <dbReference type="Proteomes" id="UP000838878"/>
    </source>
</evidence>
<proteinExistence type="predicted"/>